<proteinExistence type="predicted"/>
<comment type="caution">
    <text evidence="1">The sequence shown here is derived from an EMBL/GenBank/DDBJ whole genome shotgun (WGS) entry which is preliminary data.</text>
</comment>
<organism evidence="1 2">
    <name type="scientific">Aphis glycines</name>
    <name type="common">Soybean aphid</name>
    <dbReference type="NCBI Taxonomy" id="307491"/>
    <lineage>
        <taxon>Eukaryota</taxon>
        <taxon>Metazoa</taxon>
        <taxon>Ecdysozoa</taxon>
        <taxon>Arthropoda</taxon>
        <taxon>Hexapoda</taxon>
        <taxon>Insecta</taxon>
        <taxon>Pterygota</taxon>
        <taxon>Neoptera</taxon>
        <taxon>Paraneoptera</taxon>
        <taxon>Hemiptera</taxon>
        <taxon>Sternorrhyncha</taxon>
        <taxon>Aphidomorpha</taxon>
        <taxon>Aphidoidea</taxon>
        <taxon>Aphididae</taxon>
        <taxon>Aphidini</taxon>
        <taxon>Aphis</taxon>
        <taxon>Aphis</taxon>
    </lineage>
</organism>
<dbReference type="AlphaFoldDB" id="A0A6G0SWT8"/>
<sequence length="237" mass="26061">MPGLKLSGLIVPQACWNLLKIATCSIKTQAPFKRPVFDAVVSEQSACTFSSKHQSTSVWYTALACSRPVPLVNAGTPSSCSRSFTEAIIGSLSSKPFPVKFRRSFRSTRSLRFFMRERRIDDRFTISSLTLLPKASAVAMKRCTAFRSLILHLSNTIASFSETKSSYPLVGLKYLLVGPGIFVCTNASLSTSTSSSELLDDRSSTTKNLLEASNSLQARSFLLFVACFRSSMDFTFL</sequence>
<evidence type="ECO:0000313" key="2">
    <source>
        <dbReference type="Proteomes" id="UP000475862"/>
    </source>
</evidence>
<name>A0A6G0SWT8_APHGL</name>
<dbReference type="EMBL" id="VYZN01001597">
    <property type="protein sequence ID" value="KAE9522161.1"/>
    <property type="molecule type" value="Genomic_DNA"/>
</dbReference>
<keyword evidence="2" id="KW-1185">Reference proteome</keyword>
<dbReference type="OrthoDB" id="10640150at2759"/>
<protein>
    <submittedName>
        <fullName evidence="1">Uncharacterized protein</fullName>
    </submittedName>
</protein>
<accession>A0A6G0SWT8</accession>
<evidence type="ECO:0000313" key="1">
    <source>
        <dbReference type="EMBL" id="KAE9522161.1"/>
    </source>
</evidence>
<gene>
    <name evidence="1" type="ORF">AGLY_017421</name>
</gene>
<dbReference type="Proteomes" id="UP000475862">
    <property type="component" value="Unassembled WGS sequence"/>
</dbReference>
<reference evidence="1 2" key="1">
    <citation type="submission" date="2019-08" db="EMBL/GenBank/DDBJ databases">
        <title>The genome of the soybean aphid Biotype 1, its phylome, world population structure and adaptation to the North American continent.</title>
        <authorList>
            <person name="Giordano R."/>
            <person name="Donthu R.K."/>
            <person name="Hernandez A.G."/>
            <person name="Wright C.L."/>
            <person name="Zimin A.V."/>
        </authorList>
    </citation>
    <scope>NUCLEOTIDE SEQUENCE [LARGE SCALE GENOMIC DNA]</scope>
    <source>
        <tissue evidence="1">Whole aphids</tissue>
    </source>
</reference>